<dbReference type="EMBL" id="JAGSOG010000064">
    <property type="protein sequence ID" value="MBR7834608.1"/>
    <property type="molecule type" value="Genomic_DNA"/>
</dbReference>
<feature type="transmembrane region" description="Helical" evidence="1">
    <location>
        <begin position="66"/>
        <end position="90"/>
    </location>
</feature>
<protein>
    <recommendedName>
        <fullName evidence="4">Membrane protein YczE</fullName>
    </recommendedName>
</protein>
<dbReference type="AlphaFoldDB" id="A0A941EPA3"/>
<dbReference type="PANTHER" id="PTHR40078:SF1">
    <property type="entry name" value="INTEGRAL MEMBRANE PROTEIN"/>
    <property type="match status" value="1"/>
</dbReference>
<proteinExistence type="predicted"/>
<dbReference type="PANTHER" id="PTHR40078">
    <property type="entry name" value="INTEGRAL MEMBRANE PROTEIN-RELATED"/>
    <property type="match status" value="1"/>
</dbReference>
<feature type="transmembrane region" description="Helical" evidence="1">
    <location>
        <begin position="124"/>
        <end position="146"/>
    </location>
</feature>
<sequence length="263" mass="26539">MTAAADKGGAGGTVGGPVTVELWPRSRPTARVTRLILGLGLYGVSEALMLAPAVGVDPWDVLHTGLAGLTGIPVGTVLILIGAVVLLLWIPLRQRPGLGTVANVVVIGGVVDLILGAMPVPHTLWLRWAVFLAGVLLNAVATGLYIGAGLGPGPRDGLTTALAARGHSIRVMRTGIELSVLVIGWLLGGDVGIGTVVYALAIGPLVHVTIPRLQLERTSAGTAGHAGHARRVAPAGQPVPAAEFVGPVEPTPVAVCAGAPSLI</sequence>
<reference evidence="2" key="1">
    <citation type="submission" date="2021-04" db="EMBL/GenBank/DDBJ databases">
        <title>Genome based classification of Actinospica acidithermotolerans sp. nov., an actinobacterium isolated from an Indonesian hot spring.</title>
        <authorList>
            <person name="Kusuma A.B."/>
            <person name="Putra K.E."/>
            <person name="Nafisah S."/>
            <person name="Loh J."/>
            <person name="Nouioui I."/>
            <person name="Goodfellow M."/>
        </authorList>
    </citation>
    <scope>NUCLEOTIDE SEQUENCE</scope>
    <source>
        <strain evidence="2">CSCA 57</strain>
    </source>
</reference>
<evidence type="ECO:0000313" key="2">
    <source>
        <dbReference type="EMBL" id="MBR7834608.1"/>
    </source>
</evidence>
<accession>A0A941EPA3</accession>
<feature type="transmembrane region" description="Helical" evidence="1">
    <location>
        <begin position="97"/>
        <end position="118"/>
    </location>
</feature>
<keyword evidence="1" id="KW-0472">Membrane</keyword>
<dbReference type="Pfam" id="PF19700">
    <property type="entry name" value="DUF6198"/>
    <property type="match status" value="1"/>
</dbReference>
<name>A0A941EPA3_9ACTN</name>
<feature type="transmembrane region" description="Helical" evidence="1">
    <location>
        <begin position="178"/>
        <end position="201"/>
    </location>
</feature>
<evidence type="ECO:0000256" key="1">
    <source>
        <dbReference type="SAM" id="Phobius"/>
    </source>
</evidence>
<keyword evidence="1" id="KW-1133">Transmembrane helix</keyword>
<evidence type="ECO:0008006" key="4">
    <source>
        <dbReference type="Google" id="ProtNLM"/>
    </source>
</evidence>
<organism evidence="2 3">
    <name type="scientific">Actinospica durhamensis</name>
    <dbReference type="NCBI Taxonomy" id="1508375"/>
    <lineage>
        <taxon>Bacteria</taxon>
        <taxon>Bacillati</taxon>
        <taxon>Actinomycetota</taxon>
        <taxon>Actinomycetes</taxon>
        <taxon>Catenulisporales</taxon>
        <taxon>Actinospicaceae</taxon>
        <taxon>Actinospica</taxon>
    </lineage>
</organism>
<feature type="transmembrane region" description="Helical" evidence="1">
    <location>
        <begin position="35"/>
        <end position="54"/>
    </location>
</feature>
<comment type="caution">
    <text evidence="2">The sequence shown here is derived from an EMBL/GenBank/DDBJ whole genome shotgun (WGS) entry which is preliminary data.</text>
</comment>
<keyword evidence="1" id="KW-0812">Transmembrane</keyword>
<keyword evidence="3" id="KW-1185">Reference proteome</keyword>
<evidence type="ECO:0000313" key="3">
    <source>
        <dbReference type="Proteomes" id="UP000675781"/>
    </source>
</evidence>
<gene>
    <name evidence="2" type="ORF">KDL01_15145</name>
</gene>
<dbReference type="InterPro" id="IPR038750">
    <property type="entry name" value="YczE/YyaS-like"/>
</dbReference>
<dbReference type="Proteomes" id="UP000675781">
    <property type="component" value="Unassembled WGS sequence"/>
</dbReference>